<dbReference type="RefSeq" id="WP_235227232.1">
    <property type="nucleotide sequence ID" value="NZ_JAKGAQ010000006.1"/>
</dbReference>
<reference evidence="4 5" key="1">
    <citation type="submission" date="2022-01" db="EMBL/GenBank/DDBJ databases">
        <title>Octadecabacter sp. nov., isolated from a marine alga.</title>
        <authorList>
            <person name="Jin M.S."/>
            <person name="Kim H.M."/>
            <person name="Han D.M."/>
            <person name="Jung J.J."/>
            <person name="Jeon C.O."/>
        </authorList>
    </citation>
    <scope>NUCLEOTIDE SEQUENCE [LARGE SCALE GENOMIC DNA]</scope>
    <source>
        <strain evidence="4 5">G9-8</strain>
    </source>
</reference>
<dbReference type="InterPro" id="IPR040884">
    <property type="entry name" value="SLATT_1"/>
</dbReference>
<protein>
    <submittedName>
        <fullName evidence="4">DUF4231 domain-containing protein</fullName>
    </submittedName>
</protein>
<feature type="domain" description="SMODS and SLOG-associating 2TM effector" evidence="3">
    <location>
        <begin position="11"/>
        <end position="158"/>
    </location>
</feature>
<keyword evidence="1" id="KW-1133">Transmembrane helix</keyword>
<dbReference type="Pfam" id="PF18184">
    <property type="entry name" value="SLATT_3"/>
    <property type="match status" value="1"/>
</dbReference>
<dbReference type="Proteomes" id="UP001200557">
    <property type="component" value="Unassembled WGS sequence"/>
</dbReference>
<feature type="transmembrane region" description="Helical" evidence="1">
    <location>
        <begin position="55"/>
        <end position="73"/>
    </location>
</feature>
<dbReference type="NCBIfam" id="NF033634">
    <property type="entry name" value="SLATT_1"/>
    <property type="match status" value="1"/>
</dbReference>
<feature type="transmembrane region" description="Helical" evidence="1">
    <location>
        <begin position="209"/>
        <end position="231"/>
    </location>
</feature>
<comment type="caution">
    <text evidence="4">The sequence shown here is derived from an EMBL/GenBank/DDBJ whole genome shotgun (WGS) entry which is preliminary data.</text>
</comment>
<evidence type="ECO:0000259" key="3">
    <source>
        <dbReference type="Pfam" id="PF18184"/>
    </source>
</evidence>
<sequence>MTAPDLEYSALYDSANNGSIKAQSRFLRTIRLEYFLLFCVSVASATRGMSGINPLVITLLLVMLAGLFIFKIFKRLDQDWYRCRALAESVKTSAWRFSMRAHPFEDTSSIEIPKANFRNLLRDILQANRHIAANLETSVTEQVTDSMVEIRELSLDQRMDYYVKNRIDNQRTWYSKKSKTNKSALTFWVAATIVLYIIAAIALNADQLGLPWATLAFDPLIVIVTSALGWLQMKRHGELMASYNLTAHEIGIIRGNSESVKTEEGLSDFINEAELAFSREHTQWVARRDAT</sequence>
<keyword evidence="5" id="KW-1185">Reference proteome</keyword>
<keyword evidence="1" id="KW-0812">Transmembrane</keyword>
<feature type="domain" description="SMODS and SLOG-associating 2TM effector" evidence="2">
    <location>
        <begin position="162"/>
        <end position="284"/>
    </location>
</feature>
<gene>
    <name evidence="4" type="ORF">L0664_17675</name>
</gene>
<dbReference type="EMBL" id="JAKGAQ010000006">
    <property type="protein sequence ID" value="MCF2872900.1"/>
    <property type="molecule type" value="Genomic_DNA"/>
</dbReference>
<feature type="transmembrane region" description="Helical" evidence="1">
    <location>
        <begin position="185"/>
        <end position="203"/>
    </location>
</feature>
<name>A0ABS9D039_9RHOB</name>
<evidence type="ECO:0000313" key="5">
    <source>
        <dbReference type="Proteomes" id="UP001200557"/>
    </source>
</evidence>
<dbReference type="NCBIfam" id="NF033610">
    <property type="entry name" value="SLATT_3"/>
    <property type="match status" value="1"/>
</dbReference>
<evidence type="ECO:0000256" key="1">
    <source>
        <dbReference type="SAM" id="Phobius"/>
    </source>
</evidence>
<evidence type="ECO:0000259" key="2">
    <source>
        <dbReference type="Pfam" id="PF18181"/>
    </source>
</evidence>
<dbReference type="InterPro" id="IPR041116">
    <property type="entry name" value="SLATT_3"/>
</dbReference>
<keyword evidence="1" id="KW-0472">Membrane</keyword>
<dbReference type="Pfam" id="PF18181">
    <property type="entry name" value="SLATT_1"/>
    <property type="match status" value="1"/>
</dbReference>
<organism evidence="4 5">
    <name type="scientific">Octadecabacter dasysiphoniae</name>
    <dbReference type="NCBI Taxonomy" id="2909341"/>
    <lineage>
        <taxon>Bacteria</taxon>
        <taxon>Pseudomonadati</taxon>
        <taxon>Pseudomonadota</taxon>
        <taxon>Alphaproteobacteria</taxon>
        <taxon>Rhodobacterales</taxon>
        <taxon>Roseobacteraceae</taxon>
        <taxon>Octadecabacter</taxon>
    </lineage>
</organism>
<accession>A0ABS9D039</accession>
<proteinExistence type="predicted"/>
<evidence type="ECO:0000313" key="4">
    <source>
        <dbReference type="EMBL" id="MCF2872900.1"/>
    </source>
</evidence>